<accession>A0A091IKM1</accession>
<proteinExistence type="predicted"/>
<dbReference type="GO" id="GO:0016554">
    <property type="term" value="P:cytidine to uridine editing"/>
    <property type="evidence" value="ECO:0007669"/>
    <property type="project" value="TreeGrafter"/>
</dbReference>
<dbReference type="InterPro" id="IPR050610">
    <property type="entry name" value="APOBEC_Cyt_Deaminase"/>
</dbReference>
<keyword evidence="1" id="KW-0479">Metal-binding</keyword>
<keyword evidence="4" id="KW-1185">Reference proteome</keyword>
<protein>
    <submittedName>
        <fullName evidence="3">C-&gt;U-editing enzyme APOBEC-1</fullName>
    </submittedName>
</protein>
<evidence type="ECO:0000256" key="2">
    <source>
        <dbReference type="ARBA" id="ARBA00022801"/>
    </source>
</evidence>
<feature type="non-terminal residue" evidence="3">
    <location>
        <position position="70"/>
    </location>
</feature>
<dbReference type="Gene3D" id="3.40.140.10">
    <property type="entry name" value="Cytidine Deaminase, domain 2"/>
    <property type="match status" value="1"/>
</dbReference>
<feature type="non-terminal residue" evidence="3">
    <location>
        <position position="1"/>
    </location>
</feature>
<dbReference type="GO" id="GO:0005634">
    <property type="term" value="C:nucleus"/>
    <property type="evidence" value="ECO:0007669"/>
    <property type="project" value="TreeGrafter"/>
</dbReference>
<reference evidence="3 4" key="1">
    <citation type="submission" date="2014-04" db="EMBL/GenBank/DDBJ databases">
        <title>Genome evolution of avian class.</title>
        <authorList>
            <person name="Zhang G."/>
            <person name="Li C."/>
        </authorList>
    </citation>
    <scope>NUCLEOTIDE SEQUENCE [LARGE SCALE GENOMIC DNA]</scope>
    <source>
        <strain evidence="3">BGI_N300</strain>
    </source>
</reference>
<dbReference type="EMBL" id="KL218770">
    <property type="protein sequence ID" value="KFP08063.1"/>
    <property type="molecule type" value="Genomic_DNA"/>
</dbReference>
<keyword evidence="2" id="KW-0378">Hydrolase</keyword>
<dbReference type="GO" id="GO:0046872">
    <property type="term" value="F:metal ion binding"/>
    <property type="evidence" value="ECO:0007669"/>
    <property type="project" value="UniProtKB-KW"/>
</dbReference>
<dbReference type="GO" id="GO:0005737">
    <property type="term" value="C:cytoplasm"/>
    <property type="evidence" value="ECO:0007669"/>
    <property type="project" value="TreeGrafter"/>
</dbReference>
<evidence type="ECO:0000313" key="4">
    <source>
        <dbReference type="Proteomes" id="UP000054308"/>
    </source>
</evidence>
<organism evidence="3 4">
    <name type="scientific">Calypte anna</name>
    <name type="common">Anna's hummingbird</name>
    <name type="synonym">Archilochus anna</name>
    <dbReference type="NCBI Taxonomy" id="9244"/>
    <lineage>
        <taxon>Eukaryota</taxon>
        <taxon>Metazoa</taxon>
        <taxon>Chordata</taxon>
        <taxon>Craniata</taxon>
        <taxon>Vertebrata</taxon>
        <taxon>Euteleostomi</taxon>
        <taxon>Archelosauria</taxon>
        <taxon>Archosauria</taxon>
        <taxon>Dinosauria</taxon>
        <taxon>Saurischia</taxon>
        <taxon>Theropoda</taxon>
        <taxon>Coelurosauria</taxon>
        <taxon>Aves</taxon>
        <taxon>Neognathae</taxon>
        <taxon>Neoaves</taxon>
        <taxon>Strisores</taxon>
        <taxon>Apodiformes</taxon>
        <taxon>Trochilidae</taxon>
        <taxon>Calypte</taxon>
    </lineage>
</organism>
<dbReference type="PANTHER" id="PTHR13857">
    <property type="entry name" value="MRNA EDITING ENZYME"/>
    <property type="match status" value="1"/>
</dbReference>
<sequence length="70" mass="8046">ITWYLSWSPCACCCCKIQDFLKMNSYVNTDIDVAQLYGNYQEQNCQGLKNLKSLARVTIAVMRIEDKISC</sequence>
<dbReference type="AlphaFoldDB" id="A0A091IKM1"/>
<dbReference type="GO" id="GO:0004126">
    <property type="term" value="F:cytidine deaminase activity"/>
    <property type="evidence" value="ECO:0007669"/>
    <property type="project" value="TreeGrafter"/>
</dbReference>
<dbReference type="Pfam" id="PF18775">
    <property type="entry name" value="APOBEC4"/>
    <property type="match status" value="1"/>
</dbReference>
<dbReference type="Proteomes" id="UP000054308">
    <property type="component" value="Unassembled WGS sequence"/>
</dbReference>
<gene>
    <name evidence="3" type="ORF">N300_12024</name>
</gene>
<dbReference type="GO" id="GO:0003723">
    <property type="term" value="F:RNA binding"/>
    <property type="evidence" value="ECO:0007669"/>
    <property type="project" value="TreeGrafter"/>
</dbReference>
<evidence type="ECO:0000256" key="1">
    <source>
        <dbReference type="ARBA" id="ARBA00022723"/>
    </source>
</evidence>
<name>A0A091IKM1_CALAN</name>
<evidence type="ECO:0000313" key="3">
    <source>
        <dbReference type="EMBL" id="KFP08063.1"/>
    </source>
</evidence>